<name>A0A4Y2BMH6_ARAVE</name>
<keyword evidence="2" id="KW-1185">Reference proteome</keyword>
<evidence type="ECO:0000313" key="2">
    <source>
        <dbReference type="Proteomes" id="UP000499080"/>
    </source>
</evidence>
<accession>A0A4Y2BMH6</accession>
<dbReference type="EMBL" id="BGPR01000092">
    <property type="protein sequence ID" value="GBL93278.1"/>
    <property type="molecule type" value="Genomic_DNA"/>
</dbReference>
<gene>
    <name evidence="1" type="ORF">AVEN_42708_1</name>
</gene>
<reference evidence="1 2" key="1">
    <citation type="journal article" date="2019" name="Sci. Rep.">
        <title>Orb-weaving spider Araneus ventricosus genome elucidates the spidroin gene catalogue.</title>
        <authorList>
            <person name="Kono N."/>
            <person name="Nakamura H."/>
            <person name="Ohtoshi R."/>
            <person name="Moran D.A.P."/>
            <person name="Shinohara A."/>
            <person name="Yoshida Y."/>
            <person name="Fujiwara M."/>
            <person name="Mori M."/>
            <person name="Tomita M."/>
            <person name="Arakawa K."/>
        </authorList>
    </citation>
    <scope>NUCLEOTIDE SEQUENCE [LARGE SCALE GENOMIC DNA]</scope>
</reference>
<organism evidence="1 2">
    <name type="scientific">Araneus ventricosus</name>
    <name type="common">Orbweaver spider</name>
    <name type="synonym">Epeira ventricosa</name>
    <dbReference type="NCBI Taxonomy" id="182803"/>
    <lineage>
        <taxon>Eukaryota</taxon>
        <taxon>Metazoa</taxon>
        <taxon>Ecdysozoa</taxon>
        <taxon>Arthropoda</taxon>
        <taxon>Chelicerata</taxon>
        <taxon>Arachnida</taxon>
        <taxon>Araneae</taxon>
        <taxon>Araneomorphae</taxon>
        <taxon>Entelegynae</taxon>
        <taxon>Araneoidea</taxon>
        <taxon>Araneidae</taxon>
        <taxon>Araneus</taxon>
    </lineage>
</organism>
<comment type="caution">
    <text evidence="1">The sequence shown here is derived from an EMBL/GenBank/DDBJ whole genome shotgun (WGS) entry which is preliminary data.</text>
</comment>
<evidence type="ECO:0000313" key="1">
    <source>
        <dbReference type="EMBL" id="GBL93278.1"/>
    </source>
</evidence>
<dbReference type="Proteomes" id="UP000499080">
    <property type="component" value="Unassembled WGS sequence"/>
</dbReference>
<sequence>MVACPNHPLFSRETEKTLLHSTSSMEKTFERVPAQPLDRFRQFLFYAKAYDPYIHRQWSPPNLHPSFLRENATSLHILYWEKPRLCSQSQQIRGPISPIHLASLQASNQSECPTFIA</sequence>
<dbReference type="AlphaFoldDB" id="A0A4Y2BMH6"/>
<proteinExistence type="predicted"/>
<protein>
    <submittedName>
        <fullName evidence="1">Uncharacterized protein</fullName>
    </submittedName>
</protein>